<comment type="subcellular location">
    <subcellularLocation>
        <location evidence="1">Cell membrane</location>
        <topology evidence="1">Multi-pass membrane protein</topology>
    </subcellularLocation>
</comment>
<proteinExistence type="inferred from homology"/>
<feature type="transmembrane region" description="Helical" evidence="7">
    <location>
        <begin position="349"/>
        <end position="371"/>
    </location>
</feature>
<keyword evidence="10" id="KW-1185">Reference proteome</keyword>
<organism evidence="9 10">
    <name type="scientific">Gordonia rhizosphera NBRC 16068</name>
    <dbReference type="NCBI Taxonomy" id="1108045"/>
    <lineage>
        <taxon>Bacteria</taxon>
        <taxon>Bacillati</taxon>
        <taxon>Actinomycetota</taxon>
        <taxon>Actinomycetes</taxon>
        <taxon>Mycobacteriales</taxon>
        <taxon>Gordoniaceae</taxon>
        <taxon>Gordonia</taxon>
    </lineage>
</organism>
<evidence type="ECO:0000256" key="4">
    <source>
        <dbReference type="ARBA" id="ARBA00022989"/>
    </source>
</evidence>
<evidence type="ECO:0000256" key="7">
    <source>
        <dbReference type="SAM" id="Phobius"/>
    </source>
</evidence>
<dbReference type="Gene3D" id="1.20.1250.20">
    <property type="entry name" value="MFS general substrate transporter like domains"/>
    <property type="match status" value="1"/>
</dbReference>
<accession>K6WUD8</accession>
<comment type="caution">
    <text evidence="9">The sequence shown here is derived from an EMBL/GenBank/DDBJ whole genome shotgun (WGS) entry which is preliminary data.</text>
</comment>
<dbReference type="InterPro" id="IPR005828">
    <property type="entry name" value="MFS_sugar_transport-like"/>
</dbReference>
<dbReference type="Proteomes" id="UP000008363">
    <property type="component" value="Unassembled WGS sequence"/>
</dbReference>
<evidence type="ECO:0000256" key="6">
    <source>
        <dbReference type="SAM" id="MobiDB-lite"/>
    </source>
</evidence>
<comment type="similarity">
    <text evidence="2">Belongs to the major facilitator superfamily. Sugar transporter (TC 2.A.1.1) family.</text>
</comment>
<feature type="domain" description="Major facilitator superfamily (MFS) profile" evidence="8">
    <location>
        <begin position="32"/>
        <end position="438"/>
    </location>
</feature>
<dbReference type="PANTHER" id="PTHR48022:SF2">
    <property type="entry name" value="PLASTIDIC GLUCOSE TRANSPORTER 4"/>
    <property type="match status" value="1"/>
</dbReference>
<feature type="transmembrane region" description="Helical" evidence="7">
    <location>
        <begin position="162"/>
        <end position="182"/>
    </location>
</feature>
<dbReference type="InterPro" id="IPR020846">
    <property type="entry name" value="MFS_dom"/>
</dbReference>
<reference evidence="9 10" key="1">
    <citation type="submission" date="2012-08" db="EMBL/GenBank/DDBJ databases">
        <title>Whole genome shotgun sequence of Gordonia rhizosphera NBRC 16068.</title>
        <authorList>
            <person name="Takarada H."/>
            <person name="Isaki S."/>
            <person name="Hosoyama A."/>
            <person name="Tsuchikane K."/>
            <person name="Katsumata H."/>
            <person name="Baba S."/>
            <person name="Ohji S."/>
            <person name="Yamazaki S."/>
            <person name="Fujita N."/>
        </authorList>
    </citation>
    <scope>NUCLEOTIDE SEQUENCE [LARGE SCALE GENOMIC DNA]</scope>
    <source>
        <strain evidence="9 10">NBRC 16068</strain>
    </source>
</reference>
<feature type="transmembrane region" description="Helical" evidence="7">
    <location>
        <begin position="323"/>
        <end position="343"/>
    </location>
</feature>
<dbReference type="GO" id="GO:0005351">
    <property type="term" value="F:carbohydrate:proton symporter activity"/>
    <property type="evidence" value="ECO:0007669"/>
    <property type="project" value="TreeGrafter"/>
</dbReference>
<dbReference type="PANTHER" id="PTHR48022">
    <property type="entry name" value="PLASTIDIC GLUCOSE TRANSPORTER 4"/>
    <property type="match status" value="1"/>
</dbReference>
<evidence type="ECO:0000259" key="8">
    <source>
        <dbReference type="PROSITE" id="PS50850"/>
    </source>
</evidence>
<sequence>MSNTPVSPSAPAASGNPRAAQDPRKRRFLIKLSAVIAGGMFIDGFILGGIGLVMPSLSDDLGLSATWQGLIGASALIGIFFGGPIGGLLADKVGRKPMFTVDLAIFLIGSVAQFFVGEAWQLFVIRFVMGLAIGADYAIGWPMLAEFSPARIRGKLLAFQEVAWYIGYLVSYAVGYFMLSSLHLDWRLILGMSTVPSLIVFLMRLGTPESPRWLISKGRAEEGHAIAEEFMEPEEAAEMHQEAQRSAGFMALFSKANRRATAFTSLYWACNVTPYFAIATFAPIVLESLGVQDGLAGALLLNSVVVAGAVAAMFLIERVGRRMLAIPPMWIGSVALVIIGLFAHVSPLIILTCFVVFSFANAVSTALTGVFPGEVFPTEVRGAGVGFATAVSRIGAAAGTFILPLAVDGLGVGTTMLIAAAICAVGAVIAYYLAPETKGVSLHAVSVPHVAVDRSAPEPNRLSAVIAD</sequence>
<evidence type="ECO:0000256" key="3">
    <source>
        <dbReference type="ARBA" id="ARBA00022692"/>
    </source>
</evidence>
<evidence type="ECO:0000256" key="2">
    <source>
        <dbReference type="ARBA" id="ARBA00010992"/>
    </source>
</evidence>
<feature type="region of interest" description="Disordered" evidence="6">
    <location>
        <begin position="1"/>
        <end position="21"/>
    </location>
</feature>
<feature type="transmembrane region" description="Helical" evidence="7">
    <location>
        <begin position="265"/>
        <end position="286"/>
    </location>
</feature>
<feature type="transmembrane region" description="Helical" evidence="7">
    <location>
        <begin position="298"/>
        <end position="316"/>
    </location>
</feature>
<protein>
    <submittedName>
        <fullName evidence="9">Putative major facilitator superfamily transporter</fullName>
    </submittedName>
</protein>
<evidence type="ECO:0000313" key="10">
    <source>
        <dbReference type="Proteomes" id="UP000008363"/>
    </source>
</evidence>
<keyword evidence="3 7" id="KW-0812">Transmembrane</keyword>
<dbReference type="EMBL" id="BAHC01000085">
    <property type="protein sequence ID" value="GAB90169.1"/>
    <property type="molecule type" value="Genomic_DNA"/>
</dbReference>
<feature type="transmembrane region" description="Helical" evidence="7">
    <location>
        <begin position="412"/>
        <end position="434"/>
    </location>
</feature>
<keyword evidence="4 7" id="KW-1133">Transmembrane helix</keyword>
<dbReference type="InterPro" id="IPR036259">
    <property type="entry name" value="MFS_trans_sf"/>
</dbReference>
<feature type="transmembrane region" description="Helical" evidence="7">
    <location>
        <begin position="122"/>
        <end position="141"/>
    </location>
</feature>
<evidence type="ECO:0000256" key="5">
    <source>
        <dbReference type="ARBA" id="ARBA00023136"/>
    </source>
</evidence>
<feature type="transmembrane region" description="Helical" evidence="7">
    <location>
        <begin position="383"/>
        <end position="406"/>
    </location>
</feature>
<feature type="transmembrane region" description="Helical" evidence="7">
    <location>
        <begin position="188"/>
        <end position="207"/>
    </location>
</feature>
<dbReference type="RefSeq" id="WP_006332798.1">
    <property type="nucleotide sequence ID" value="NZ_BAHC01000085.1"/>
</dbReference>
<dbReference type="SUPFAM" id="SSF103473">
    <property type="entry name" value="MFS general substrate transporter"/>
    <property type="match status" value="1"/>
</dbReference>
<dbReference type="GO" id="GO:0005886">
    <property type="term" value="C:plasma membrane"/>
    <property type="evidence" value="ECO:0007669"/>
    <property type="project" value="UniProtKB-SubCell"/>
</dbReference>
<feature type="transmembrane region" description="Helical" evidence="7">
    <location>
        <begin position="28"/>
        <end position="54"/>
    </location>
</feature>
<feature type="transmembrane region" description="Helical" evidence="7">
    <location>
        <begin position="66"/>
        <end position="90"/>
    </location>
</feature>
<dbReference type="CDD" id="cd17316">
    <property type="entry name" value="MFS_SV2_like"/>
    <property type="match status" value="1"/>
</dbReference>
<evidence type="ECO:0000256" key="1">
    <source>
        <dbReference type="ARBA" id="ARBA00004651"/>
    </source>
</evidence>
<dbReference type="PROSITE" id="PS50850">
    <property type="entry name" value="MFS"/>
    <property type="match status" value="1"/>
</dbReference>
<name>K6WUD8_9ACTN</name>
<evidence type="ECO:0000313" key="9">
    <source>
        <dbReference type="EMBL" id="GAB90169.1"/>
    </source>
</evidence>
<dbReference type="AlphaFoldDB" id="K6WUD8"/>
<keyword evidence="5 7" id="KW-0472">Membrane</keyword>
<dbReference type="STRING" id="1108045.GORHZ_085_00360"/>
<dbReference type="eggNOG" id="COG2814">
    <property type="taxonomic scope" value="Bacteria"/>
</dbReference>
<dbReference type="InterPro" id="IPR050360">
    <property type="entry name" value="MFS_Sugar_Transporters"/>
</dbReference>
<gene>
    <name evidence="9" type="ORF">GORHZ_085_00360</name>
</gene>
<feature type="transmembrane region" description="Helical" evidence="7">
    <location>
        <begin position="97"/>
        <end position="116"/>
    </location>
</feature>
<dbReference type="Pfam" id="PF00083">
    <property type="entry name" value="Sugar_tr"/>
    <property type="match status" value="1"/>
</dbReference>